<feature type="transmembrane region" description="Helical" evidence="2">
    <location>
        <begin position="317"/>
        <end position="335"/>
    </location>
</feature>
<name>F8P341_SERL9</name>
<keyword evidence="2" id="KW-0812">Transmembrane</keyword>
<gene>
    <name evidence="3" type="ORF">SERLADRAFT_440585</name>
</gene>
<dbReference type="GeneID" id="18815392"/>
<feature type="transmembrane region" description="Helical" evidence="2">
    <location>
        <begin position="286"/>
        <end position="305"/>
    </location>
</feature>
<dbReference type="KEGG" id="sla:SERLADRAFT_440585"/>
<evidence type="ECO:0000256" key="2">
    <source>
        <dbReference type="SAM" id="Phobius"/>
    </source>
</evidence>
<evidence type="ECO:0000313" key="3">
    <source>
        <dbReference type="EMBL" id="EGO22572.1"/>
    </source>
</evidence>
<keyword evidence="2" id="KW-0472">Membrane</keyword>
<feature type="compositionally biased region" description="Low complexity" evidence="1">
    <location>
        <begin position="43"/>
        <end position="52"/>
    </location>
</feature>
<dbReference type="EMBL" id="GL945437">
    <property type="protein sequence ID" value="EGO22572.1"/>
    <property type="molecule type" value="Genomic_DNA"/>
</dbReference>
<keyword evidence="2" id="KW-1133">Transmembrane helix</keyword>
<accession>F8P341</accession>
<proteinExistence type="predicted"/>
<feature type="region of interest" description="Disordered" evidence="1">
    <location>
        <begin position="19"/>
        <end position="86"/>
    </location>
</feature>
<dbReference type="Proteomes" id="UP000008064">
    <property type="component" value="Unassembled WGS sequence"/>
</dbReference>
<evidence type="ECO:0000256" key="1">
    <source>
        <dbReference type="SAM" id="MobiDB-lite"/>
    </source>
</evidence>
<dbReference type="HOGENOM" id="CLU_774247_0_0_1"/>
<organism>
    <name type="scientific">Serpula lacrymans var. lacrymans (strain S7.9)</name>
    <name type="common">Dry rot fungus</name>
    <dbReference type="NCBI Taxonomy" id="578457"/>
    <lineage>
        <taxon>Eukaryota</taxon>
        <taxon>Fungi</taxon>
        <taxon>Dikarya</taxon>
        <taxon>Basidiomycota</taxon>
        <taxon>Agaricomycotina</taxon>
        <taxon>Agaricomycetes</taxon>
        <taxon>Agaricomycetidae</taxon>
        <taxon>Boletales</taxon>
        <taxon>Coniophorineae</taxon>
        <taxon>Serpulaceae</taxon>
        <taxon>Serpula</taxon>
    </lineage>
</organism>
<feature type="compositionally biased region" description="Basic and acidic residues" evidence="1">
    <location>
        <begin position="56"/>
        <end position="86"/>
    </location>
</feature>
<dbReference type="AlphaFoldDB" id="F8P341"/>
<sequence length="358" mass="39438">MRQLEQLYAPVQHSAIEVSAAPLGRGQSPIQGRSPAHSGPVITPRSSTPTSTRSKRTCEAVKPDKSEPKKKPEPKQVKGKKIESDAEHLKTLMEPVLKEDKNERVSKRTLKQAKYIHNMVVEQGKNIITTKEADAQHQAVLLQLAKLQIFCEGNAQHTQITLQENAQCTQLAGEDMQLKRSAHGLEALKIQYQMGITRLMDIPQISPEVSHFLSSSASIDPARGSTLSTSAPFAPDGLDFESNNSAGGSSLLMSAPFVPENLDFGSSSNTVVFGIDDPNSQAIDKYILAFVSGTVRTIYYFLYVLVFKRFPRYTSALGLEVSFAILLLIALTGFLNHHYHFISQIRDWVSLPASQHNG</sequence>
<reference evidence="3" key="1">
    <citation type="submission" date="2011-04" db="EMBL/GenBank/DDBJ databases">
        <title>Evolution of plant cell wall degrading machinery underlies the functional diversity of forest fungi.</title>
        <authorList>
            <consortium name="US DOE Joint Genome Institute (JGI-PGF)"/>
            <person name="Eastwood D.C."/>
            <person name="Floudas D."/>
            <person name="Binder M."/>
            <person name="Majcherczyk A."/>
            <person name="Schneider P."/>
            <person name="Aerts A."/>
            <person name="Asiegbu F.O."/>
            <person name="Baker S.E."/>
            <person name="Barry K."/>
            <person name="Bendiksby M."/>
            <person name="Blumentritt M."/>
            <person name="Coutinho P.M."/>
            <person name="Cullen D."/>
            <person name="Cullen D."/>
            <person name="Gathman A."/>
            <person name="Goodell B."/>
            <person name="Henrissat B."/>
            <person name="Ihrmark K."/>
            <person name="Kauserud H."/>
            <person name="Kohler A."/>
            <person name="LaButti K."/>
            <person name="Lapidus A."/>
            <person name="Lavin J.L."/>
            <person name="Lee Y.-H."/>
            <person name="Lindquist E."/>
            <person name="Lilly W."/>
            <person name="Lucas S."/>
            <person name="Morin E."/>
            <person name="Murat C."/>
            <person name="Oguiza J.A."/>
            <person name="Park J."/>
            <person name="Pisabarro A.G."/>
            <person name="Riley R."/>
            <person name="Rosling A."/>
            <person name="Salamov A."/>
            <person name="Schmidt O."/>
            <person name="Schmutz J."/>
            <person name="Skrede I."/>
            <person name="Stenlid J."/>
            <person name="Wiebenga A."/>
            <person name="Xie X."/>
            <person name="Kues U."/>
            <person name="Hibbett D.S."/>
            <person name="Hoffmeister D."/>
            <person name="Hogberg N."/>
            <person name="Martin F."/>
            <person name="Grigoriev I.V."/>
            <person name="Watkinson S.C."/>
        </authorList>
    </citation>
    <scope>NUCLEOTIDE SEQUENCE</scope>
    <source>
        <strain evidence="3">S7.9</strain>
    </source>
</reference>
<protein>
    <submittedName>
        <fullName evidence="3">Uncharacterized protein</fullName>
    </submittedName>
</protein>
<dbReference type="RefSeq" id="XP_007321110.1">
    <property type="nucleotide sequence ID" value="XM_007321048.1"/>
</dbReference>